<accession>A0A5M9R595</accession>
<protein>
    <submittedName>
        <fullName evidence="6">LysR family transcriptional regulator</fullName>
    </submittedName>
</protein>
<dbReference type="SUPFAM" id="SSF46785">
    <property type="entry name" value="Winged helix' DNA-binding domain"/>
    <property type="match status" value="1"/>
</dbReference>
<dbReference type="Pfam" id="PF03466">
    <property type="entry name" value="LysR_substrate"/>
    <property type="match status" value="1"/>
</dbReference>
<evidence type="ECO:0000313" key="7">
    <source>
        <dbReference type="Proteomes" id="UP000322181"/>
    </source>
</evidence>
<comment type="similarity">
    <text evidence="1">Belongs to the LysR transcriptional regulatory family.</text>
</comment>
<sequence length="298" mass="33232">MSKDKALTLESLRVMDAIDRRGSFAAAADELGRVPSALSYTMQKLEEELDVVLFDRSGHRTKFTNVGRMLLERGRLLLEAAEKLTSDAEALARGWEPHLTIACEALIPAASLFPLVEKLALKSTTQLTLATEVLAGSWERLEAGRADIVIAPDMHFRSSSEINSRPLYSVVNVYVAAPDHPIHREPEPLSETTRVKYRGIAVADTARERPVLTVLLLDKQRRLTVSSIDDKHRALLAGLGVATMPYPLVEKDIQEGRLKVVGPEYSHETNVIMAWRRDSMGEAKAWCLREIPKLFINK</sequence>
<evidence type="ECO:0000313" key="6">
    <source>
        <dbReference type="EMBL" id="KAA8715721.1"/>
    </source>
</evidence>
<keyword evidence="2" id="KW-0805">Transcription regulation</keyword>
<dbReference type="Pfam" id="PF00126">
    <property type="entry name" value="HTH_1"/>
    <property type="match status" value="1"/>
</dbReference>
<dbReference type="EMBL" id="VXKB01000002">
    <property type="protein sequence ID" value="KAA8715721.1"/>
    <property type="molecule type" value="Genomic_DNA"/>
</dbReference>
<dbReference type="GO" id="GO:0000976">
    <property type="term" value="F:transcription cis-regulatory region binding"/>
    <property type="evidence" value="ECO:0007669"/>
    <property type="project" value="TreeGrafter"/>
</dbReference>
<dbReference type="SUPFAM" id="SSF53850">
    <property type="entry name" value="Periplasmic binding protein-like II"/>
    <property type="match status" value="1"/>
</dbReference>
<dbReference type="GO" id="GO:0003700">
    <property type="term" value="F:DNA-binding transcription factor activity"/>
    <property type="evidence" value="ECO:0007669"/>
    <property type="project" value="InterPro"/>
</dbReference>
<dbReference type="Gene3D" id="3.40.190.290">
    <property type="match status" value="1"/>
</dbReference>
<dbReference type="PANTHER" id="PTHR30126:SF22">
    <property type="entry name" value="HTH-TYPE TRANSCRIPTIONAL REGULATOR YHAJ-RELATED"/>
    <property type="match status" value="1"/>
</dbReference>
<dbReference type="InterPro" id="IPR036390">
    <property type="entry name" value="WH_DNA-bd_sf"/>
</dbReference>
<organism evidence="6 7">
    <name type="scientific">Morganella psychrotolerans</name>
    <dbReference type="NCBI Taxonomy" id="368603"/>
    <lineage>
        <taxon>Bacteria</taxon>
        <taxon>Pseudomonadati</taxon>
        <taxon>Pseudomonadota</taxon>
        <taxon>Gammaproteobacteria</taxon>
        <taxon>Enterobacterales</taxon>
        <taxon>Morganellaceae</taxon>
        <taxon>Morganella</taxon>
    </lineage>
</organism>
<dbReference type="AlphaFoldDB" id="A0A5M9R595"/>
<comment type="caution">
    <text evidence="6">The sequence shown here is derived from an EMBL/GenBank/DDBJ whole genome shotgun (WGS) entry which is preliminary data.</text>
</comment>
<dbReference type="InterPro" id="IPR036388">
    <property type="entry name" value="WH-like_DNA-bd_sf"/>
</dbReference>
<dbReference type="InterPro" id="IPR005119">
    <property type="entry name" value="LysR_subst-bd"/>
</dbReference>
<dbReference type="Gene3D" id="1.10.10.10">
    <property type="entry name" value="Winged helix-like DNA-binding domain superfamily/Winged helix DNA-binding domain"/>
    <property type="match status" value="1"/>
</dbReference>
<evidence type="ECO:0000256" key="3">
    <source>
        <dbReference type="ARBA" id="ARBA00023125"/>
    </source>
</evidence>
<dbReference type="InterPro" id="IPR000847">
    <property type="entry name" value="LysR_HTH_N"/>
</dbReference>
<name>A0A5M9R595_9GAMM</name>
<evidence type="ECO:0000256" key="2">
    <source>
        <dbReference type="ARBA" id="ARBA00023015"/>
    </source>
</evidence>
<gene>
    <name evidence="6" type="ORF">F4V73_11875</name>
</gene>
<feature type="domain" description="HTH lysR-type" evidence="5">
    <location>
        <begin position="7"/>
        <end position="64"/>
    </location>
</feature>
<reference evidence="6 7" key="1">
    <citation type="submission" date="2019-09" db="EMBL/GenBank/DDBJ databases">
        <title>Draft genome sequence of various Type strains from the CCUG.</title>
        <authorList>
            <person name="Pineiro-Iglesias B."/>
            <person name="Tunovic T."/>
            <person name="Unosson C."/>
            <person name="Inganas E."/>
            <person name="Ohlen M."/>
            <person name="Cardew S."/>
            <person name="Jensie-Markopoulos S."/>
            <person name="Salva-Serra F."/>
            <person name="Jaen-Luchoro D."/>
            <person name="Karlsson R."/>
            <person name="Svensson-Stadler L."/>
            <person name="Chun J."/>
            <person name="Moore E."/>
        </authorList>
    </citation>
    <scope>NUCLEOTIDE SEQUENCE [LARGE SCALE GENOMIC DNA]</scope>
    <source>
        <strain evidence="6 7">CCUG 53682T</strain>
    </source>
</reference>
<evidence type="ECO:0000256" key="1">
    <source>
        <dbReference type="ARBA" id="ARBA00009437"/>
    </source>
</evidence>
<dbReference type="RefSeq" id="WP_067367314.1">
    <property type="nucleotide sequence ID" value="NZ_BAAAFS010000002.1"/>
</dbReference>
<dbReference type="PANTHER" id="PTHR30126">
    <property type="entry name" value="HTH-TYPE TRANSCRIPTIONAL REGULATOR"/>
    <property type="match status" value="1"/>
</dbReference>
<proteinExistence type="inferred from homology"/>
<dbReference type="Proteomes" id="UP000322181">
    <property type="component" value="Unassembled WGS sequence"/>
</dbReference>
<dbReference type="OrthoDB" id="196624at2"/>
<dbReference type="FunFam" id="1.10.10.10:FF:000063">
    <property type="entry name" value="LysR family transcriptional regulator"/>
    <property type="match status" value="1"/>
</dbReference>
<keyword evidence="4" id="KW-0804">Transcription</keyword>
<evidence type="ECO:0000259" key="5">
    <source>
        <dbReference type="PROSITE" id="PS50931"/>
    </source>
</evidence>
<keyword evidence="3" id="KW-0238">DNA-binding</keyword>
<evidence type="ECO:0000256" key="4">
    <source>
        <dbReference type="ARBA" id="ARBA00023163"/>
    </source>
</evidence>
<dbReference type="PROSITE" id="PS50931">
    <property type="entry name" value="HTH_LYSR"/>
    <property type="match status" value="1"/>
</dbReference>